<dbReference type="SMART" id="SM00382">
    <property type="entry name" value="AAA"/>
    <property type="match status" value="1"/>
</dbReference>
<accession>A0A7T0KHY6</accession>
<dbReference type="InterPro" id="IPR003439">
    <property type="entry name" value="ABC_transporter-like_ATP-bd"/>
</dbReference>
<keyword evidence="1" id="KW-0813">Transport</keyword>
<evidence type="ECO:0000313" key="5">
    <source>
        <dbReference type="EMBL" id="QPK80440.1"/>
    </source>
</evidence>
<dbReference type="InterPro" id="IPR003593">
    <property type="entry name" value="AAA+_ATPase"/>
</dbReference>
<feature type="domain" description="ABC transporter" evidence="4">
    <location>
        <begin position="4"/>
        <end position="231"/>
    </location>
</feature>
<evidence type="ECO:0000256" key="2">
    <source>
        <dbReference type="ARBA" id="ARBA00022741"/>
    </source>
</evidence>
<dbReference type="SUPFAM" id="SSF52540">
    <property type="entry name" value="P-loop containing nucleoside triphosphate hydrolases"/>
    <property type="match status" value="1"/>
</dbReference>
<keyword evidence="2" id="KW-0547">Nucleotide-binding</keyword>
<sequence>MSNLVFEGLEKSFGPQKVLDQLSFAVNAGEIFGFVGSNGAGKSTTMRIAIGVLAADSGRVLFGGRPVDDDVRRRIGYMPEERGLYGKEKIAEQLVFLAKLHGLHGPAARAQTEQLLERLGLGERMNDKLDSLSLGNQQKVQLAASLVHSPELLILDEPFSGLDPLAVEVMSEILKEKAQLGVPIIFSSHQLDLVQRMCDRIGILSGGTLAAEGPVADLRNQGPLVYRVLTTSRGWYPEGVRVLEESDTHVTVELPSPEAEQPTLHAAVNAGDVHGFYRIIPDLSDLFRKYVS</sequence>
<dbReference type="AlphaFoldDB" id="A0A7T0KHY6"/>
<dbReference type="InterPro" id="IPR051782">
    <property type="entry name" value="ABC_Transporter_VariousFunc"/>
</dbReference>
<evidence type="ECO:0000313" key="6">
    <source>
        <dbReference type="Proteomes" id="UP000594681"/>
    </source>
</evidence>
<reference evidence="5 6" key="1">
    <citation type="submission" date="2020-11" db="EMBL/GenBank/DDBJ databases">
        <title>Corynebacterium sp. ZJ-599.</title>
        <authorList>
            <person name="Zhou J."/>
        </authorList>
    </citation>
    <scope>NUCLEOTIDE SEQUENCE [LARGE SCALE GENOMIC DNA]</scope>
    <source>
        <strain evidence="5 6">ZJ-599</strain>
    </source>
</reference>
<dbReference type="InterPro" id="IPR017871">
    <property type="entry name" value="ABC_transporter-like_CS"/>
</dbReference>
<evidence type="ECO:0000259" key="4">
    <source>
        <dbReference type="PROSITE" id="PS50893"/>
    </source>
</evidence>
<proteinExistence type="predicted"/>
<organism evidence="5 6">
    <name type="scientific">Corynebacterium lizhenjunii</name>
    <dbReference type="NCBI Taxonomy" id="2709394"/>
    <lineage>
        <taxon>Bacteria</taxon>
        <taxon>Bacillati</taxon>
        <taxon>Actinomycetota</taxon>
        <taxon>Actinomycetes</taxon>
        <taxon>Mycobacteriales</taxon>
        <taxon>Corynebacteriaceae</taxon>
        <taxon>Corynebacterium</taxon>
    </lineage>
</organism>
<dbReference type="PROSITE" id="PS50893">
    <property type="entry name" value="ABC_TRANSPORTER_2"/>
    <property type="match status" value="1"/>
</dbReference>
<dbReference type="EMBL" id="CP064954">
    <property type="protein sequence ID" value="QPK80440.1"/>
    <property type="molecule type" value="Genomic_DNA"/>
</dbReference>
<dbReference type="PANTHER" id="PTHR42939">
    <property type="entry name" value="ABC TRANSPORTER ATP-BINDING PROTEIN ALBC-RELATED"/>
    <property type="match status" value="1"/>
</dbReference>
<dbReference type="PANTHER" id="PTHR42939:SF1">
    <property type="entry name" value="ABC TRANSPORTER ATP-BINDING PROTEIN ALBC-RELATED"/>
    <property type="match status" value="1"/>
</dbReference>
<keyword evidence="6" id="KW-1185">Reference proteome</keyword>
<dbReference type="GO" id="GO:0005524">
    <property type="term" value="F:ATP binding"/>
    <property type="evidence" value="ECO:0007669"/>
    <property type="project" value="UniProtKB-KW"/>
</dbReference>
<keyword evidence="3 5" id="KW-0067">ATP-binding</keyword>
<gene>
    <name evidence="5" type="ORF">G7Y31_11390</name>
</gene>
<dbReference type="Proteomes" id="UP000594681">
    <property type="component" value="Chromosome"/>
</dbReference>
<protein>
    <submittedName>
        <fullName evidence="5">ATP-binding cassette domain-containing protein</fullName>
    </submittedName>
</protein>
<dbReference type="RefSeq" id="WP_165010010.1">
    <property type="nucleotide sequence ID" value="NZ_CP064954.1"/>
</dbReference>
<evidence type="ECO:0000256" key="1">
    <source>
        <dbReference type="ARBA" id="ARBA00022448"/>
    </source>
</evidence>
<dbReference type="KEGG" id="cliz:G7Y31_11390"/>
<dbReference type="InterPro" id="IPR027417">
    <property type="entry name" value="P-loop_NTPase"/>
</dbReference>
<dbReference type="Pfam" id="PF00005">
    <property type="entry name" value="ABC_tran"/>
    <property type="match status" value="1"/>
</dbReference>
<dbReference type="Gene3D" id="3.40.50.300">
    <property type="entry name" value="P-loop containing nucleotide triphosphate hydrolases"/>
    <property type="match status" value="1"/>
</dbReference>
<name>A0A7T0KHY6_9CORY</name>
<dbReference type="GO" id="GO:0016887">
    <property type="term" value="F:ATP hydrolysis activity"/>
    <property type="evidence" value="ECO:0007669"/>
    <property type="project" value="InterPro"/>
</dbReference>
<evidence type="ECO:0000256" key="3">
    <source>
        <dbReference type="ARBA" id="ARBA00022840"/>
    </source>
</evidence>
<dbReference type="PROSITE" id="PS00211">
    <property type="entry name" value="ABC_TRANSPORTER_1"/>
    <property type="match status" value="1"/>
</dbReference>